<evidence type="ECO:0000256" key="1">
    <source>
        <dbReference type="ARBA" id="ARBA00005011"/>
    </source>
</evidence>
<feature type="domain" description="Aminotransferase class I/classII large" evidence="10">
    <location>
        <begin position="45"/>
        <end position="275"/>
    </location>
</feature>
<comment type="similarity">
    <text evidence="2">Belongs to the class-II pyridoxal-phosphate-dependent aminotransferase family. Histidinol-phosphate aminotransferase subfamily.</text>
</comment>
<evidence type="ECO:0000256" key="5">
    <source>
        <dbReference type="ARBA" id="ARBA00022605"/>
    </source>
</evidence>
<keyword evidence="5" id="KW-0028">Amino-acid biosynthesis</keyword>
<evidence type="ECO:0000259" key="10">
    <source>
        <dbReference type="Pfam" id="PF00155"/>
    </source>
</evidence>
<dbReference type="KEGG" id="mprn:Q3V37_07930"/>
<evidence type="ECO:0000256" key="4">
    <source>
        <dbReference type="ARBA" id="ARBA00022576"/>
    </source>
</evidence>
<keyword evidence="4 11" id="KW-0032">Aminotransferase</keyword>
<dbReference type="GO" id="GO:0000105">
    <property type="term" value="P:L-histidine biosynthetic process"/>
    <property type="evidence" value="ECO:0007669"/>
    <property type="project" value="UniProtKB-KW"/>
</dbReference>
<dbReference type="PANTHER" id="PTHR43643:SF6">
    <property type="entry name" value="HISTIDINOL-PHOSPHATE AMINOTRANSFERASE"/>
    <property type="match status" value="1"/>
</dbReference>
<evidence type="ECO:0000256" key="2">
    <source>
        <dbReference type="ARBA" id="ARBA00007970"/>
    </source>
</evidence>
<dbReference type="AlphaFoldDB" id="A0AAJ6L685"/>
<dbReference type="CDD" id="cd00609">
    <property type="entry name" value="AAT_like"/>
    <property type="match status" value="1"/>
</dbReference>
<evidence type="ECO:0000256" key="9">
    <source>
        <dbReference type="ARBA" id="ARBA00047481"/>
    </source>
</evidence>
<evidence type="ECO:0000256" key="3">
    <source>
        <dbReference type="ARBA" id="ARBA00012748"/>
    </source>
</evidence>
<dbReference type="InterPro" id="IPR004839">
    <property type="entry name" value="Aminotransferase_I/II_large"/>
</dbReference>
<dbReference type="EMBL" id="CP130472">
    <property type="protein sequence ID" value="WLS47158.1"/>
    <property type="molecule type" value="Genomic_DNA"/>
</dbReference>
<name>A0AAJ6L685_9ACTN</name>
<dbReference type="Gene3D" id="3.40.640.10">
    <property type="entry name" value="Type I PLP-dependent aspartate aminotransferase-like (Major domain)"/>
    <property type="match status" value="1"/>
</dbReference>
<keyword evidence="6" id="KW-0808">Transferase</keyword>
<dbReference type="GO" id="GO:0004400">
    <property type="term" value="F:histidinol-phosphate transaminase activity"/>
    <property type="evidence" value="ECO:0007669"/>
    <property type="project" value="UniProtKB-EC"/>
</dbReference>
<evidence type="ECO:0000313" key="11">
    <source>
        <dbReference type="EMBL" id="WLS47158.1"/>
    </source>
</evidence>
<dbReference type="GO" id="GO:0030170">
    <property type="term" value="F:pyridoxal phosphate binding"/>
    <property type="evidence" value="ECO:0007669"/>
    <property type="project" value="InterPro"/>
</dbReference>
<organism evidence="11 12">
    <name type="scientific">Micromonospora profundi</name>
    <dbReference type="NCBI Taxonomy" id="1420889"/>
    <lineage>
        <taxon>Bacteria</taxon>
        <taxon>Bacillati</taxon>
        <taxon>Actinomycetota</taxon>
        <taxon>Actinomycetes</taxon>
        <taxon>Micromonosporales</taxon>
        <taxon>Micromonosporaceae</taxon>
        <taxon>Micromonospora</taxon>
    </lineage>
</organism>
<dbReference type="PANTHER" id="PTHR43643">
    <property type="entry name" value="HISTIDINOL-PHOSPHATE AMINOTRANSFERASE 2"/>
    <property type="match status" value="1"/>
</dbReference>
<accession>A0AAJ6L685</accession>
<evidence type="ECO:0000256" key="6">
    <source>
        <dbReference type="ARBA" id="ARBA00022679"/>
    </source>
</evidence>
<dbReference type="Proteomes" id="UP001235874">
    <property type="component" value="Chromosome"/>
</dbReference>
<evidence type="ECO:0000256" key="8">
    <source>
        <dbReference type="ARBA" id="ARBA00023102"/>
    </source>
</evidence>
<dbReference type="Pfam" id="PF00155">
    <property type="entry name" value="Aminotran_1_2"/>
    <property type="match status" value="1"/>
</dbReference>
<keyword evidence="12" id="KW-1185">Reference proteome</keyword>
<dbReference type="InterPro" id="IPR015421">
    <property type="entry name" value="PyrdxlP-dep_Trfase_major"/>
</dbReference>
<sequence>MTFDLTWTGSQFLDPTAHSRGVLSALEAVDLTTKDDTWSSRVAEAIAEHFTVPTPWIRVGAGSTQLIEVLLRELNRGAVVDVVPNFHLAATVARQEGWAYHSVPVREPAELLPALEPYLGRADVTIALSSPRNPLGYQFDLADIEDLLRRAAGPVILDEVYADFAPDSALRLLGAYPNLYIARTFSKAWGLATLRAGFVASSAFDDPSGSVRRRLLPNSVSGIAQHAVRHLLAHPEAVRDSIAAAQRARDLMLAGLARIPGVRVWPSAANYVCLETPLAGPVTEALAAAGYRARLLHDLRGFPESWPAGIRLSVPPQPHLDRVVACVEACHRGAVETVQATGFAEVVPSPQAAR</sequence>
<proteinExistence type="inferred from homology"/>
<comment type="catalytic activity">
    <reaction evidence="9">
        <text>L-histidinol phosphate + 2-oxoglutarate = 3-(imidazol-4-yl)-2-oxopropyl phosphate + L-glutamate</text>
        <dbReference type="Rhea" id="RHEA:23744"/>
        <dbReference type="ChEBI" id="CHEBI:16810"/>
        <dbReference type="ChEBI" id="CHEBI:29985"/>
        <dbReference type="ChEBI" id="CHEBI:57766"/>
        <dbReference type="ChEBI" id="CHEBI:57980"/>
        <dbReference type="EC" id="2.6.1.9"/>
    </reaction>
</comment>
<keyword evidence="7" id="KW-0663">Pyridoxal phosphate</keyword>
<dbReference type="InterPro" id="IPR050106">
    <property type="entry name" value="HistidinolP_aminotransfase"/>
</dbReference>
<dbReference type="EC" id="2.6.1.9" evidence="3"/>
<evidence type="ECO:0000256" key="7">
    <source>
        <dbReference type="ARBA" id="ARBA00022898"/>
    </source>
</evidence>
<dbReference type="Gene3D" id="3.90.1150.10">
    <property type="entry name" value="Aspartate Aminotransferase, domain 1"/>
    <property type="match status" value="1"/>
</dbReference>
<dbReference type="InterPro" id="IPR015422">
    <property type="entry name" value="PyrdxlP-dep_Trfase_small"/>
</dbReference>
<reference evidence="11 12" key="1">
    <citation type="submission" date="2023-07" db="EMBL/GenBank/DDBJ databases">
        <title>Micromonospora profundi TRM 95458 converts glycerol to a new osmotic compound.</title>
        <authorList>
            <person name="Lu D."/>
        </authorList>
    </citation>
    <scope>NUCLEOTIDE SEQUENCE [LARGE SCALE GENOMIC DNA]</scope>
    <source>
        <strain evidence="11 12">TRM95458</strain>
    </source>
</reference>
<protein>
    <recommendedName>
        <fullName evidence="3">histidinol-phosphate transaminase</fullName>
        <ecNumber evidence="3">2.6.1.9</ecNumber>
    </recommendedName>
</protein>
<evidence type="ECO:0000313" key="12">
    <source>
        <dbReference type="Proteomes" id="UP001235874"/>
    </source>
</evidence>
<dbReference type="SUPFAM" id="SSF53383">
    <property type="entry name" value="PLP-dependent transferases"/>
    <property type="match status" value="1"/>
</dbReference>
<gene>
    <name evidence="11" type="ORF">Q3V37_07930</name>
</gene>
<keyword evidence="8" id="KW-0368">Histidine biosynthesis</keyword>
<dbReference type="InterPro" id="IPR015424">
    <property type="entry name" value="PyrdxlP-dep_Trfase"/>
</dbReference>
<dbReference type="RefSeq" id="WP_053651398.1">
    <property type="nucleotide sequence ID" value="NZ_CP130472.1"/>
</dbReference>
<comment type="pathway">
    <text evidence="1">Amino-acid biosynthesis; L-histidine biosynthesis; L-histidine from 5-phospho-alpha-D-ribose 1-diphosphate: step 7/9.</text>
</comment>